<dbReference type="InterPro" id="IPR006461">
    <property type="entry name" value="PLAC_motif_containing"/>
</dbReference>
<protein>
    <submittedName>
        <fullName evidence="1">Uncharacterized protein</fullName>
    </submittedName>
</protein>
<keyword evidence="2" id="KW-1185">Reference proteome</keyword>
<dbReference type="NCBIfam" id="TIGR01571">
    <property type="entry name" value="A_thal_Cys_rich"/>
    <property type="match status" value="1"/>
</dbReference>
<name>A0AAD3DRW4_9CHLO</name>
<dbReference type="EMBL" id="BMAR01000010">
    <property type="protein sequence ID" value="GFR45477.1"/>
    <property type="molecule type" value="Genomic_DNA"/>
</dbReference>
<evidence type="ECO:0000313" key="2">
    <source>
        <dbReference type="Proteomes" id="UP001054857"/>
    </source>
</evidence>
<evidence type="ECO:0000313" key="1">
    <source>
        <dbReference type="EMBL" id="GFR45477.1"/>
    </source>
</evidence>
<dbReference type="AlphaFoldDB" id="A0AAD3DRW4"/>
<dbReference type="PANTHER" id="PTHR15907">
    <property type="entry name" value="DUF614 FAMILY PROTEIN-RELATED"/>
    <property type="match status" value="1"/>
</dbReference>
<dbReference type="Proteomes" id="UP001054857">
    <property type="component" value="Unassembled WGS sequence"/>
</dbReference>
<proteinExistence type="predicted"/>
<reference evidence="1 2" key="1">
    <citation type="journal article" date="2021" name="Sci. Rep.">
        <title>Genome sequencing of the multicellular alga Astrephomene provides insights into convergent evolution of germ-soma differentiation.</title>
        <authorList>
            <person name="Yamashita S."/>
            <person name="Yamamoto K."/>
            <person name="Matsuzaki R."/>
            <person name="Suzuki S."/>
            <person name="Yamaguchi H."/>
            <person name="Hirooka S."/>
            <person name="Minakuchi Y."/>
            <person name="Miyagishima S."/>
            <person name="Kawachi M."/>
            <person name="Toyoda A."/>
            <person name="Nozaki H."/>
        </authorList>
    </citation>
    <scope>NUCLEOTIDE SEQUENCE [LARGE SCALE GENOMIC DNA]</scope>
    <source>
        <strain evidence="1 2">NIES-4017</strain>
    </source>
</reference>
<sequence>MAMPMPTPADREWTTGVFSCCSYPGGIGNCLYTFLCTPCSFGQVVARMPPQVCCGGSCYGACFAYSLLAECGLCCAMHIPARMWLREKYGIPGDCCTDCLYTTFCPCCAICQEHRELLIRGVVYAGMENKPAGAAAGMPVQMVINVNNTNTNSNNNNLAAPGAAQ</sequence>
<organism evidence="1 2">
    <name type="scientific">Astrephomene gubernaculifera</name>
    <dbReference type="NCBI Taxonomy" id="47775"/>
    <lineage>
        <taxon>Eukaryota</taxon>
        <taxon>Viridiplantae</taxon>
        <taxon>Chlorophyta</taxon>
        <taxon>core chlorophytes</taxon>
        <taxon>Chlorophyceae</taxon>
        <taxon>CS clade</taxon>
        <taxon>Chlamydomonadales</taxon>
        <taxon>Astrephomenaceae</taxon>
        <taxon>Astrephomene</taxon>
    </lineage>
</organism>
<gene>
    <name evidence="1" type="ORF">Agub_g6878</name>
</gene>
<comment type="caution">
    <text evidence="1">The sequence shown here is derived from an EMBL/GenBank/DDBJ whole genome shotgun (WGS) entry which is preliminary data.</text>
</comment>
<accession>A0AAD3DRW4</accession>
<dbReference type="Pfam" id="PF04749">
    <property type="entry name" value="PLAC8"/>
    <property type="match status" value="1"/>
</dbReference>